<dbReference type="AlphaFoldDB" id="A0A3R7KE06"/>
<evidence type="ECO:0000313" key="3">
    <source>
        <dbReference type="Proteomes" id="UP000283634"/>
    </source>
</evidence>
<reference evidence="2 3" key="1">
    <citation type="journal article" date="2018" name="BMC Genomics">
        <title>Genomic comparison of Trypanosoma conorhini and Trypanosoma rangeli to Trypanosoma cruzi strains of high and low virulence.</title>
        <authorList>
            <person name="Bradwell K.R."/>
            <person name="Koparde V.N."/>
            <person name="Matveyev A.V."/>
            <person name="Serrano M.G."/>
            <person name="Alves J.M."/>
            <person name="Parikh H."/>
            <person name="Huang B."/>
            <person name="Lee V."/>
            <person name="Espinosa-Alvarez O."/>
            <person name="Ortiz P.A."/>
            <person name="Costa-Martins A.G."/>
            <person name="Teixeira M.M."/>
            <person name="Buck G.A."/>
        </authorList>
    </citation>
    <scope>NUCLEOTIDE SEQUENCE [LARGE SCALE GENOMIC DNA]</scope>
    <source>
        <strain evidence="2 3">AM80</strain>
    </source>
</reference>
<dbReference type="GO" id="GO:0005829">
    <property type="term" value="C:cytosol"/>
    <property type="evidence" value="ECO:0007669"/>
    <property type="project" value="TreeGrafter"/>
</dbReference>
<dbReference type="GO" id="GO:0006606">
    <property type="term" value="P:protein import into nucleus"/>
    <property type="evidence" value="ECO:0007669"/>
    <property type="project" value="TreeGrafter"/>
</dbReference>
<organism evidence="2 3">
    <name type="scientific">Trypanosoma rangeli</name>
    <dbReference type="NCBI Taxonomy" id="5698"/>
    <lineage>
        <taxon>Eukaryota</taxon>
        <taxon>Discoba</taxon>
        <taxon>Euglenozoa</taxon>
        <taxon>Kinetoplastea</taxon>
        <taxon>Metakinetoplastina</taxon>
        <taxon>Trypanosomatida</taxon>
        <taxon>Trypanosomatidae</taxon>
        <taxon>Trypanosoma</taxon>
        <taxon>Herpetosoma</taxon>
    </lineage>
</organism>
<dbReference type="GO" id="GO:0005635">
    <property type="term" value="C:nuclear envelope"/>
    <property type="evidence" value="ECO:0007669"/>
    <property type="project" value="TreeGrafter"/>
</dbReference>
<dbReference type="InterPro" id="IPR011989">
    <property type="entry name" value="ARM-like"/>
</dbReference>
<dbReference type="RefSeq" id="XP_029239078.1">
    <property type="nucleotide sequence ID" value="XM_029381052.1"/>
</dbReference>
<dbReference type="OrthoDB" id="760868at2759"/>
<dbReference type="SUPFAM" id="SSF48371">
    <property type="entry name" value="ARM repeat"/>
    <property type="match status" value="1"/>
</dbReference>
<evidence type="ECO:0000313" key="2">
    <source>
        <dbReference type="EMBL" id="RNF06112.1"/>
    </source>
</evidence>
<evidence type="ECO:0000256" key="1">
    <source>
        <dbReference type="SAM" id="MobiDB-lite"/>
    </source>
</evidence>
<dbReference type="InterPro" id="IPR016024">
    <property type="entry name" value="ARM-type_fold"/>
</dbReference>
<protein>
    <submittedName>
        <fullName evidence="2">Importin 7</fullName>
    </submittedName>
</protein>
<dbReference type="PANTHER" id="PTHR10997:SF52">
    <property type="entry name" value="IMPORTIN N-TERMINAL DOMAIN-CONTAINING PROTEIN"/>
    <property type="match status" value="1"/>
</dbReference>
<dbReference type="PANTHER" id="PTHR10997">
    <property type="entry name" value="IMPORTIN-7, 8, 11"/>
    <property type="match status" value="1"/>
</dbReference>
<proteinExistence type="predicted"/>
<dbReference type="Proteomes" id="UP000283634">
    <property type="component" value="Unassembled WGS sequence"/>
</dbReference>
<dbReference type="EMBL" id="MKGL01000117">
    <property type="protein sequence ID" value="RNF06112.1"/>
    <property type="molecule type" value="Genomic_DNA"/>
</dbReference>
<comment type="caution">
    <text evidence="2">The sequence shown here is derived from an EMBL/GenBank/DDBJ whole genome shotgun (WGS) entry which is preliminary data.</text>
</comment>
<accession>A0A3R7KE06</accession>
<keyword evidence="3" id="KW-1185">Reference proteome</keyword>
<dbReference type="GeneID" id="40328041"/>
<name>A0A3R7KE06_TRYRA</name>
<dbReference type="Gene3D" id="1.25.10.10">
    <property type="entry name" value="Leucine-rich Repeat Variant"/>
    <property type="match status" value="1"/>
</dbReference>
<sequence>MDAEHLSQYWHTDLSACALLNALDTIVQASRHHMEVFCSLRPDLLFLTKNVLEHPDNFEFMEKTLAILLNVVNFSKPIPQECWDMLPLLFQAVDSGIGVDFFVAIEEVLDSFISNGTVEFLQNAQLMEATYQVCEKMLFHCVAGVDDQIAVPQLIEAMLHQAKHLEAAPSLFDAHLPRFVSLLFRALVDDSIRQGEVRLQIWIIAALMDAFYYNAAATLHIMVSHNAYPHFFDAFFHFFRAAVNSSKVEKERKKRKHDAASEVVENLSILTRKVIVLGLTALLEHIVTDGGSSSSGIGLAAFDAYLSPTLALIQHCIFANDVLLASRCRITAGNLDKIRRGVEVEDVCDVDLEDEDVLGVDDGSDVETDDDDDDDNDDELEDDEIGHLQDEGDDYESPIDDVCEVTLFLQWVEKVTCLGDGMQRHLRTALSKSLQEFRDAETTALRYRQLVQELDRAMDADYAARSAVAANS</sequence>
<dbReference type="VEuPathDB" id="TriTrypDB:TRSC58_03781"/>
<feature type="region of interest" description="Disordered" evidence="1">
    <location>
        <begin position="359"/>
        <end position="379"/>
    </location>
</feature>
<gene>
    <name evidence="2" type="ORF">TraAM80_04108</name>
</gene>